<dbReference type="Gene3D" id="6.10.250.690">
    <property type="match status" value="1"/>
</dbReference>
<keyword evidence="4" id="KW-0805">Transcription regulation</keyword>
<evidence type="ECO:0000313" key="12">
    <source>
        <dbReference type="EMBL" id="BCK85645.1"/>
    </source>
</evidence>
<evidence type="ECO:0000259" key="11">
    <source>
        <dbReference type="PROSITE" id="PS51755"/>
    </source>
</evidence>
<gene>
    <name evidence="12" type="ORF">MM59RIKEN_29640</name>
</gene>
<dbReference type="Gene3D" id="1.10.10.10">
    <property type="entry name" value="Winged helix-like DNA-binding domain superfamily/Winged helix DNA-binding domain"/>
    <property type="match status" value="1"/>
</dbReference>
<dbReference type="FunFam" id="3.40.50.2300:FF:000002">
    <property type="entry name" value="DNA-binding response regulator PhoP"/>
    <property type="match status" value="1"/>
</dbReference>
<dbReference type="InterPro" id="IPR001867">
    <property type="entry name" value="OmpR/PhoB-type_DNA-bd"/>
</dbReference>
<evidence type="ECO:0000256" key="3">
    <source>
        <dbReference type="ARBA" id="ARBA00023012"/>
    </source>
</evidence>
<keyword evidence="12" id="KW-0614">Plasmid</keyword>
<dbReference type="SMART" id="SM00862">
    <property type="entry name" value="Trans_reg_C"/>
    <property type="match status" value="1"/>
</dbReference>
<dbReference type="Gene3D" id="3.40.50.2300">
    <property type="match status" value="1"/>
</dbReference>
<reference evidence="12" key="1">
    <citation type="submission" date="2020-09" db="EMBL/GenBank/DDBJ databases">
        <title>New species isolated from human feces.</title>
        <authorList>
            <person name="Kitahara M."/>
            <person name="Shigeno Y."/>
            <person name="Shime M."/>
            <person name="Matsumoto Y."/>
            <person name="Nakamura S."/>
            <person name="Motooka D."/>
            <person name="Fukuoka S."/>
            <person name="Nishikawa H."/>
            <person name="Benno Y."/>
        </authorList>
    </citation>
    <scope>NUCLEOTIDE SEQUENCE</scope>
    <source>
        <strain evidence="12">MM59</strain>
        <plasmid evidence="12">pMM59_01</plasmid>
    </source>
</reference>
<dbReference type="PANTHER" id="PTHR48111:SF22">
    <property type="entry name" value="REGULATOR OF RPOS"/>
    <property type="match status" value="1"/>
</dbReference>
<protein>
    <recommendedName>
        <fullName evidence="1">Stage 0 sporulation protein A homolog</fullName>
    </recommendedName>
</protein>
<keyword evidence="2 8" id="KW-0597">Phosphoprotein</keyword>
<evidence type="ECO:0000259" key="10">
    <source>
        <dbReference type="PROSITE" id="PS50110"/>
    </source>
</evidence>
<feature type="domain" description="Response regulatory" evidence="10">
    <location>
        <begin position="2"/>
        <end position="116"/>
    </location>
</feature>
<dbReference type="KEGG" id="pfaa:MM59RIKEN_29640"/>
<dbReference type="PANTHER" id="PTHR48111">
    <property type="entry name" value="REGULATOR OF RPOS"/>
    <property type="match status" value="1"/>
</dbReference>
<dbReference type="Pfam" id="PF00072">
    <property type="entry name" value="Response_reg"/>
    <property type="match status" value="1"/>
</dbReference>
<accession>A0A810QGI0</accession>
<dbReference type="PROSITE" id="PS50110">
    <property type="entry name" value="RESPONSE_REGULATORY"/>
    <property type="match status" value="1"/>
</dbReference>
<sequence>MRVLVVEDERDLNRILTKTLSKAGYSVDGCLNGEEMADHLLGAEYDAILMDVMMPGKDGFTLVSELRAKGVDTPILFLTARDSVADRVAGLDLGADDYLVKPFDFDELLARIRAMTRKHVGSRSNLFTVGDLTVDTRRQTAERGGREIALLPKEFAILEHLVRNKGVVVSREQLEDRIWNYEYTGSSNNVDVYMSRLRKKIDEGSSTKLIHTIRGAGWVIREERP</sequence>
<dbReference type="GO" id="GO:0005829">
    <property type="term" value="C:cytosol"/>
    <property type="evidence" value="ECO:0007669"/>
    <property type="project" value="TreeGrafter"/>
</dbReference>
<dbReference type="InterPro" id="IPR036388">
    <property type="entry name" value="WH-like_DNA-bd_sf"/>
</dbReference>
<dbReference type="GO" id="GO:0000156">
    <property type="term" value="F:phosphorelay response regulator activity"/>
    <property type="evidence" value="ECO:0007669"/>
    <property type="project" value="TreeGrafter"/>
</dbReference>
<evidence type="ECO:0000256" key="1">
    <source>
        <dbReference type="ARBA" id="ARBA00018672"/>
    </source>
</evidence>
<evidence type="ECO:0000256" key="8">
    <source>
        <dbReference type="PROSITE-ProRule" id="PRU00169"/>
    </source>
</evidence>
<keyword evidence="5 9" id="KW-0238">DNA-binding</keyword>
<dbReference type="Proteomes" id="UP000679848">
    <property type="component" value="Plasmid pMM59_01"/>
</dbReference>
<dbReference type="GO" id="GO:0000976">
    <property type="term" value="F:transcription cis-regulatory region binding"/>
    <property type="evidence" value="ECO:0007669"/>
    <property type="project" value="TreeGrafter"/>
</dbReference>
<keyword evidence="3" id="KW-0902">Two-component regulatory system</keyword>
<dbReference type="InterPro" id="IPR039420">
    <property type="entry name" value="WalR-like"/>
</dbReference>
<evidence type="ECO:0000256" key="7">
    <source>
        <dbReference type="ARBA" id="ARBA00024867"/>
    </source>
</evidence>
<evidence type="ECO:0000313" key="13">
    <source>
        <dbReference type="Proteomes" id="UP000679848"/>
    </source>
</evidence>
<dbReference type="SUPFAM" id="SSF52172">
    <property type="entry name" value="CheY-like"/>
    <property type="match status" value="1"/>
</dbReference>
<dbReference type="RefSeq" id="WP_187028815.1">
    <property type="nucleotide sequence ID" value="NZ_AP023421.1"/>
</dbReference>
<keyword evidence="13" id="KW-1185">Reference proteome</keyword>
<dbReference type="EMBL" id="AP023421">
    <property type="protein sequence ID" value="BCK85645.1"/>
    <property type="molecule type" value="Genomic_DNA"/>
</dbReference>
<name>A0A810QGI0_9FIRM</name>
<feature type="modified residue" description="4-aspartylphosphate" evidence="8">
    <location>
        <position position="51"/>
    </location>
</feature>
<organism evidence="12 13">
    <name type="scientific">Pusillibacter faecalis</name>
    <dbReference type="NCBI Taxonomy" id="2714358"/>
    <lineage>
        <taxon>Bacteria</taxon>
        <taxon>Bacillati</taxon>
        <taxon>Bacillota</taxon>
        <taxon>Clostridia</taxon>
        <taxon>Eubacteriales</taxon>
        <taxon>Oscillospiraceae</taxon>
        <taxon>Pusillibacter</taxon>
    </lineage>
</organism>
<comment type="function">
    <text evidence="7">May play the central regulatory role in sporulation. It may be an element of the effector pathway responsible for the activation of sporulation genes in response to nutritional stress. Spo0A may act in concert with spo0H (a sigma factor) to control the expression of some genes that are critical to the sporulation process.</text>
</comment>
<dbReference type="PROSITE" id="PS51755">
    <property type="entry name" value="OMPR_PHOB"/>
    <property type="match status" value="1"/>
</dbReference>
<dbReference type="GO" id="GO:0032993">
    <property type="term" value="C:protein-DNA complex"/>
    <property type="evidence" value="ECO:0007669"/>
    <property type="project" value="TreeGrafter"/>
</dbReference>
<dbReference type="AlphaFoldDB" id="A0A810QGI0"/>
<feature type="DNA-binding region" description="OmpR/PhoB-type" evidence="9">
    <location>
        <begin position="124"/>
        <end position="222"/>
    </location>
</feature>
<proteinExistence type="predicted"/>
<evidence type="ECO:0000256" key="2">
    <source>
        <dbReference type="ARBA" id="ARBA00022553"/>
    </source>
</evidence>
<feature type="domain" description="OmpR/PhoB-type" evidence="11">
    <location>
        <begin position="124"/>
        <end position="222"/>
    </location>
</feature>
<evidence type="ECO:0000256" key="4">
    <source>
        <dbReference type="ARBA" id="ARBA00023015"/>
    </source>
</evidence>
<dbReference type="CDD" id="cd00383">
    <property type="entry name" value="trans_reg_C"/>
    <property type="match status" value="1"/>
</dbReference>
<dbReference type="Pfam" id="PF00486">
    <property type="entry name" value="Trans_reg_C"/>
    <property type="match status" value="1"/>
</dbReference>
<keyword evidence="6" id="KW-0804">Transcription</keyword>
<dbReference type="InterPro" id="IPR011006">
    <property type="entry name" value="CheY-like_superfamily"/>
</dbReference>
<dbReference type="GO" id="GO:0006355">
    <property type="term" value="P:regulation of DNA-templated transcription"/>
    <property type="evidence" value="ECO:0007669"/>
    <property type="project" value="InterPro"/>
</dbReference>
<evidence type="ECO:0000256" key="9">
    <source>
        <dbReference type="PROSITE-ProRule" id="PRU01091"/>
    </source>
</evidence>
<geneLocation type="plasmid" evidence="12 13">
    <name>pMM59_01</name>
</geneLocation>
<evidence type="ECO:0000256" key="6">
    <source>
        <dbReference type="ARBA" id="ARBA00023163"/>
    </source>
</evidence>
<dbReference type="FunFam" id="1.10.10.10:FF:000005">
    <property type="entry name" value="Two-component system response regulator"/>
    <property type="match status" value="1"/>
</dbReference>
<evidence type="ECO:0000256" key="5">
    <source>
        <dbReference type="ARBA" id="ARBA00023125"/>
    </source>
</evidence>
<dbReference type="SMART" id="SM00448">
    <property type="entry name" value="REC"/>
    <property type="match status" value="1"/>
</dbReference>
<dbReference type="InterPro" id="IPR001789">
    <property type="entry name" value="Sig_transdc_resp-reg_receiver"/>
</dbReference>